<dbReference type="Proteomes" id="UP001209854">
    <property type="component" value="Unassembled WGS sequence"/>
</dbReference>
<keyword evidence="3" id="KW-1185">Reference proteome</keyword>
<sequence length="465" mass="53241">MKILDRFNRSGLFNRRQLAETRQHKEALSMNAEYDRLNNSKGRIATPENSIKHLYNQMHVDPDLRQAILHLRYMDKVDGRIKQIHKRMARDVTKGGLMLKWKGTRDKRIIKVWQQFCQRVQLNNRLKLFSDARGAAMEGNLPIQWVLNDDRHVCGGIRMPSETIVPRVDENGRFKDMSQAFKQVDPLTWRELARFSRWQLTMVRLEPDNFDDMGCLGRPYLDASRTIWQKLTMTEEDLVIRRRHRAPQKLAHILEGYSAEEMEAYEARVNNNAGQIQTDFFMNKKGAVNAIQGDANLDQIADVAYLLDTFFSGSPAPKGLFGYVEDLSRDVLEDLKGDYFQEVDSLQDMISEAYREGFCLELLLQGINPDAYDFSIEFAERNTETKNQKADRALKLQAMGMPQELIWEAAGEDVSRVKAKLEEEDNSNSPYPEESSHKTPKVSITPGNAPKSESATTISSGGGNS</sequence>
<feature type="region of interest" description="Disordered" evidence="1">
    <location>
        <begin position="417"/>
        <end position="465"/>
    </location>
</feature>
<evidence type="ECO:0000313" key="3">
    <source>
        <dbReference type="Proteomes" id="UP001209854"/>
    </source>
</evidence>
<evidence type="ECO:0008006" key="4">
    <source>
        <dbReference type="Google" id="ProtNLM"/>
    </source>
</evidence>
<dbReference type="RefSeq" id="WP_262568482.1">
    <property type="nucleotide sequence ID" value="NZ_JAPFCC010000001.1"/>
</dbReference>
<name>A0ABT3MX81_9GAMM</name>
<evidence type="ECO:0000256" key="1">
    <source>
        <dbReference type="SAM" id="MobiDB-lite"/>
    </source>
</evidence>
<organism evidence="2 3">
    <name type="scientific">Endozoicomonas gorgoniicola</name>
    <dbReference type="NCBI Taxonomy" id="1234144"/>
    <lineage>
        <taxon>Bacteria</taxon>
        <taxon>Pseudomonadati</taxon>
        <taxon>Pseudomonadota</taxon>
        <taxon>Gammaproteobacteria</taxon>
        <taxon>Oceanospirillales</taxon>
        <taxon>Endozoicomonadaceae</taxon>
        <taxon>Endozoicomonas</taxon>
    </lineage>
</organism>
<proteinExistence type="predicted"/>
<accession>A0ABT3MX81</accession>
<protein>
    <recommendedName>
        <fullName evidence="4">Phage portal protein</fullName>
    </recommendedName>
</protein>
<gene>
    <name evidence="2" type="ORF">NX722_13700</name>
</gene>
<reference evidence="2 3" key="1">
    <citation type="submission" date="2022-10" db="EMBL/GenBank/DDBJ databases">
        <title>High-quality genome sequences of two octocoral-associated bacteria, Endozoicomonas euniceicola EF212 and Endozoicomonas gorgoniicola PS125.</title>
        <authorList>
            <person name="Chiou Y.-J."/>
            <person name="Chen Y.-H."/>
        </authorList>
    </citation>
    <scope>NUCLEOTIDE SEQUENCE [LARGE SCALE GENOMIC DNA]</scope>
    <source>
        <strain evidence="2 3">PS125</strain>
    </source>
</reference>
<evidence type="ECO:0000313" key="2">
    <source>
        <dbReference type="EMBL" id="MCW7553663.1"/>
    </source>
</evidence>
<dbReference type="EMBL" id="JAPFCC010000001">
    <property type="protein sequence ID" value="MCW7553663.1"/>
    <property type="molecule type" value="Genomic_DNA"/>
</dbReference>
<comment type="caution">
    <text evidence="2">The sequence shown here is derived from an EMBL/GenBank/DDBJ whole genome shotgun (WGS) entry which is preliminary data.</text>
</comment>